<sequence>MLGSGGFGAVYRGRLHGEEVAIKRLHPGIGSHLTQEQIAEFQKEAANLQALRHPRLIRFIGVALEPPVLCMVTELAAGGSLFAALHGSEAKGKALSEAKRRTLILQMTEGVA</sequence>
<dbReference type="InterPro" id="IPR017441">
    <property type="entry name" value="Protein_kinase_ATP_BS"/>
</dbReference>
<accession>A0A813IQP9</accession>
<dbReference type="EMBL" id="CAJNNW010013054">
    <property type="protein sequence ID" value="CAE8654977.1"/>
    <property type="molecule type" value="Genomic_DNA"/>
</dbReference>
<dbReference type="GO" id="GO:0004674">
    <property type="term" value="F:protein serine/threonine kinase activity"/>
    <property type="evidence" value="ECO:0007669"/>
    <property type="project" value="TreeGrafter"/>
</dbReference>
<dbReference type="PANTHER" id="PTHR44329:SF288">
    <property type="entry name" value="MITOGEN-ACTIVATED PROTEIN KINASE KINASE KINASE 20"/>
    <property type="match status" value="1"/>
</dbReference>
<dbReference type="AlphaFoldDB" id="A0A813IQP9"/>
<dbReference type="PROSITE" id="PS50011">
    <property type="entry name" value="PROTEIN_KINASE_DOM"/>
    <property type="match status" value="1"/>
</dbReference>
<dbReference type="SUPFAM" id="SSF56112">
    <property type="entry name" value="Protein kinase-like (PK-like)"/>
    <property type="match status" value="1"/>
</dbReference>
<keyword evidence="1" id="KW-0808">Transferase</keyword>
<organism evidence="7 8">
    <name type="scientific">Polarella glacialis</name>
    <name type="common">Dinoflagellate</name>
    <dbReference type="NCBI Taxonomy" id="89957"/>
    <lineage>
        <taxon>Eukaryota</taxon>
        <taxon>Sar</taxon>
        <taxon>Alveolata</taxon>
        <taxon>Dinophyceae</taxon>
        <taxon>Suessiales</taxon>
        <taxon>Suessiaceae</taxon>
        <taxon>Polarella</taxon>
    </lineage>
</organism>
<dbReference type="InterPro" id="IPR011009">
    <property type="entry name" value="Kinase-like_dom_sf"/>
</dbReference>
<evidence type="ECO:0000256" key="1">
    <source>
        <dbReference type="ARBA" id="ARBA00022679"/>
    </source>
</evidence>
<protein>
    <recommendedName>
        <fullName evidence="6">Protein kinase domain-containing protein</fullName>
    </recommendedName>
</protein>
<dbReference type="InterPro" id="IPR051681">
    <property type="entry name" value="Ser/Thr_Kinases-Pseudokinases"/>
</dbReference>
<dbReference type="GO" id="GO:0005524">
    <property type="term" value="F:ATP binding"/>
    <property type="evidence" value="ECO:0007669"/>
    <property type="project" value="UniProtKB-UniRule"/>
</dbReference>
<evidence type="ECO:0000259" key="6">
    <source>
        <dbReference type="PROSITE" id="PS50011"/>
    </source>
</evidence>
<evidence type="ECO:0000313" key="8">
    <source>
        <dbReference type="Proteomes" id="UP000626109"/>
    </source>
</evidence>
<evidence type="ECO:0000256" key="4">
    <source>
        <dbReference type="ARBA" id="ARBA00022840"/>
    </source>
</evidence>
<dbReference type="PANTHER" id="PTHR44329">
    <property type="entry name" value="SERINE/THREONINE-PROTEIN KINASE TNNI3K-RELATED"/>
    <property type="match status" value="1"/>
</dbReference>
<dbReference type="PROSITE" id="PS00107">
    <property type="entry name" value="PROTEIN_KINASE_ATP"/>
    <property type="match status" value="1"/>
</dbReference>
<keyword evidence="3" id="KW-0418">Kinase</keyword>
<evidence type="ECO:0000313" key="7">
    <source>
        <dbReference type="EMBL" id="CAE8654977.1"/>
    </source>
</evidence>
<evidence type="ECO:0000256" key="2">
    <source>
        <dbReference type="ARBA" id="ARBA00022741"/>
    </source>
</evidence>
<dbReference type="Gene3D" id="1.10.510.10">
    <property type="entry name" value="Transferase(Phosphotransferase) domain 1"/>
    <property type="match status" value="1"/>
</dbReference>
<feature type="binding site" evidence="5">
    <location>
        <position position="23"/>
    </location>
    <ligand>
        <name>ATP</name>
        <dbReference type="ChEBI" id="CHEBI:30616"/>
    </ligand>
</feature>
<dbReference type="Proteomes" id="UP000626109">
    <property type="component" value="Unassembled WGS sequence"/>
</dbReference>
<evidence type="ECO:0000256" key="3">
    <source>
        <dbReference type="ARBA" id="ARBA00022777"/>
    </source>
</evidence>
<reference evidence="7" key="1">
    <citation type="submission" date="2021-02" db="EMBL/GenBank/DDBJ databases">
        <authorList>
            <person name="Dougan E. K."/>
            <person name="Rhodes N."/>
            <person name="Thang M."/>
            <person name="Chan C."/>
        </authorList>
    </citation>
    <scope>NUCLEOTIDE SEQUENCE</scope>
</reference>
<evidence type="ECO:0000256" key="5">
    <source>
        <dbReference type="PROSITE-ProRule" id="PRU10141"/>
    </source>
</evidence>
<keyword evidence="4 5" id="KW-0067">ATP-binding</keyword>
<dbReference type="InterPro" id="IPR000719">
    <property type="entry name" value="Prot_kinase_dom"/>
</dbReference>
<dbReference type="InterPro" id="IPR001245">
    <property type="entry name" value="Ser-Thr/Tyr_kinase_cat_dom"/>
</dbReference>
<feature type="non-terminal residue" evidence="7">
    <location>
        <position position="1"/>
    </location>
</feature>
<comment type="caution">
    <text evidence="7">The sequence shown here is derived from an EMBL/GenBank/DDBJ whole genome shotgun (WGS) entry which is preliminary data.</text>
</comment>
<keyword evidence="2 5" id="KW-0547">Nucleotide-binding</keyword>
<proteinExistence type="predicted"/>
<dbReference type="Pfam" id="PF07714">
    <property type="entry name" value="PK_Tyr_Ser-Thr"/>
    <property type="match status" value="1"/>
</dbReference>
<gene>
    <name evidence="7" type="ORF">PGLA2088_LOCUS11335</name>
</gene>
<feature type="domain" description="Protein kinase" evidence="6">
    <location>
        <begin position="1"/>
        <end position="112"/>
    </location>
</feature>
<name>A0A813IQP9_POLGL</name>